<sequence length="388" mass="41579">MQNAIQRKEPHFLINILPGLLLCLLIMLSGMYGAQLIGTGLKAIGLLSEGSETPISGIFVAIILGIIIRNSIGLSDIFTKGISFSMKYILRAGIILLGLRLSLMEALKLGAFGIPLIVACISVGLLVTLFLANKMNQSIRLATLIASGTSICGVTAIMATSPVIKAKENEISYAVANITIFGLTGMLLYPFLAHFLFAEDAIKAGLFLGTAIHDTAQVTGAALIYDQLYQMPQVVDAATVTKLTRNLFIIAIIPFVSYLFFSKSKELAAQVENKEDSLPKWYTFIPLFVIGFLILSIMRTIGDATLESTGNAFGIFASDSWSSIYTNLSSFGTTYLLGMAMAGVGLSTNFKMFKGLGLKPFYIGFVAAISVGAVSGVLIWLFGGFVQL</sequence>
<dbReference type="InterPro" id="IPR018383">
    <property type="entry name" value="UPF0324_pro"/>
</dbReference>
<gene>
    <name evidence="8" type="ORF">GCM10007971_08290</name>
</gene>
<evidence type="ECO:0000313" key="8">
    <source>
        <dbReference type="EMBL" id="GGN52575.1"/>
    </source>
</evidence>
<feature type="transmembrane region" description="Helical" evidence="7">
    <location>
        <begin position="281"/>
        <end position="301"/>
    </location>
</feature>
<evidence type="ECO:0000313" key="9">
    <source>
        <dbReference type="Proteomes" id="UP000624041"/>
    </source>
</evidence>
<comment type="caution">
    <text evidence="8">The sequence shown here is derived from an EMBL/GenBank/DDBJ whole genome shotgun (WGS) entry which is preliminary data.</text>
</comment>
<keyword evidence="6 7" id="KW-0472">Membrane</keyword>
<evidence type="ECO:0000256" key="1">
    <source>
        <dbReference type="ARBA" id="ARBA00004651"/>
    </source>
</evidence>
<reference evidence="8" key="1">
    <citation type="journal article" date="2014" name="Int. J. Syst. Evol. Microbiol.">
        <title>Complete genome sequence of Corynebacterium casei LMG S-19264T (=DSM 44701T), isolated from a smear-ripened cheese.</title>
        <authorList>
            <consortium name="US DOE Joint Genome Institute (JGI-PGF)"/>
            <person name="Walter F."/>
            <person name="Albersmeier A."/>
            <person name="Kalinowski J."/>
            <person name="Ruckert C."/>
        </authorList>
    </citation>
    <scope>NUCLEOTIDE SEQUENCE</scope>
    <source>
        <strain evidence="8">JCM 17251</strain>
    </source>
</reference>
<keyword evidence="5 7" id="KW-1133">Transmembrane helix</keyword>
<keyword evidence="9" id="KW-1185">Reference proteome</keyword>
<feature type="transmembrane region" description="Helical" evidence="7">
    <location>
        <begin position="54"/>
        <end position="72"/>
    </location>
</feature>
<proteinExistence type="inferred from homology"/>
<keyword evidence="3" id="KW-1003">Cell membrane</keyword>
<accession>A0A918D001</accession>
<reference evidence="8" key="2">
    <citation type="submission" date="2020-09" db="EMBL/GenBank/DDBJ databases">
        <authorList>
            <person name="Sun Q."/>
            <person name="Ohkuma M."/>
        </authorList>
    </citation>
    <scope>NUCLEOTIDE SEQUENCE</scope>
    <source>
        <strain evidence="8">JCM 17251</strain>
    </source>
</reference>
<feature type="transmembrane region" description="Helical" evidence="7">
    <location>
        <begin position="361"/>
        <end position="382"/>
    </location>
</feature>
<evidence type="ECO:0000256" key="3">
    <source>
        <dbReference type="ARBA" id="ARBA00022475"/>
    </source>
</evidence>
<evidence type="ECO:0000256" key="5">
    <source>
        <dbReference type="ARBA" id="ARBA00022989"/>
    </source>
</evidence>
<feature type="transmembrane region" description="Helical" evidence="7">
    <location>
        <begin position="139"/>
        <end position="159"/>
    </location>
</feature>
<evidence type="ECO:0000256" key="2">
    <source>
        <dbReference type="ARBA" id="ARBA00007977"/>
    </source>
</evidence>
<comment type="similarity">
    <text evidence="2">Belongs to the UPF0324 family.</text>
</comment>
<evidence type="ECO:0000256" key="6">
    <source>
        <dbReference type="ARBA" id="ARBA00023136"/>
    </source>
</evidence>
<dbReference type="AlphaFoldDB" id="A0A918D001"/>
<feature type="transmembrane region" description="Helical" evidence="7">
    <location>
        <begin position="171"/>
        <end position="192"/>
    </location>
</feature>
<feature type="transmembrane region" description="Helical" evidence="7">
    <location>
        <begin position="84"/>
        <end position="103"/>
    </location>
</feature>
<dbReference type="Pfam" id="PF03601">
    <property type="entry name" value="Cons_hypoth698"/>
    <property type="match status" value="1"/>
</dbReference>
<keyword evidence="4 7" id="KW-0812">Transmembrane</keyword>
<dbReference type="PANTHER" id="PTHR30106">
    <property type="entry name" value="INNER MEMBRANE PROTEIN YEIH-RELATED"/>
    <property type="match status" value="1"/>
</dbReference>
<comment type="subcellular location">
    <subcellularLocation>
        <location evidence="1">Cell membrane</location>
        <topology evidence="1">Multi-pass membrane protein</topology>
    </subcellularLocation>
</comment>
<dbReference type="GO" id="GO:0005886">
    <property type="term" value="C:plasma membrane"/>
    <property type="evidence" value="ECO:0007669"/>
    <property type="project" value="UniProtKB-SubCell"/>
</dbReference>
<feature type="transmembrane region" description="Helical" evidence="7">
    <location>
        <begin position="12"/>
        <end position="34"/>
    </location>
</feature>
<protein>
    <submittedName>
        <fullName evidence="8">UPF0324 membrane protein</fullName>
    </submittedName>
</protein>
<feature type="transmembrane region" description="Helical" evidence="7">
    <location>
        <begin position="245"/>
        <end position="261"/>
    </location>
</feature>
<organism evidence="8 9">
    <name type="scientific">Oceanobacillus indicireducens</name>
    <dbReference type="NCBI Taxonomy" id="1004261"/>
    <lineage>
        <taxon>Bacteria</taxon>
        <taxon>Bacillati</taxon>
        <taxon>Bacillota</taxon>
        <taxon>Bacilli</taxon>
        <taxon>Bacillales</taxon>
        <taxon>Bacillaceae</taxon>
        <taxon>Oceanobacillus</taxon>
    </lineage>
</organism>
<name>A0A918D001_9BACI</name>
<evidence type="ECO:0000256" key="4">
    <source>
        <dbReference type="ARBA" id="ARBA00022692"/>
    </source>
</evidence>
<feature type="transmembrane region" description="Helical" evidence="7">
    <location>
        <begin position="328"/>
        <end position="349"/>
    </location>
</feature>
<dbReference type="RefSeq" id="WP_229782558.1">
    <property type="nucleotide sequence ID" value="NZ_BMOS01000004.1"/>
</dbReference>
<dbReference type="EMBL" id="BMOS01000004">
    <property type="protein sequence ID" value="GGN52575.1"/>
    <property type="molecule type" value="Genomic_DNA"/>
</dbReference>
<evidence type="ECO:0000256" key="7">
    <source>
        <dbReference type="SAM" id="Phobius"/>
    </source>
</evidence>
<dbReference type="PANTHER" id="PTHR30106:SF2">
    <property type="entry name" value="UPF0324 INNER MEMBRANE PROTEIN YEIH"/>
    <property type="match status" value="1"/>
</dbReference>
<feature type="transmembrane region" description="Helical" evidence="7">
    <location>
        <begin position="109"/>
        <end position="132"/>
    </location>
</feature>
<dbReference type="Proteomes" id="UP000624041">
    <property type="component" value="Unassembled WGS sequence"/>
</dbReference>